<gene>
    <name evidence="2" type="primary">murR_2</name>
    <name evidence="2" type="ORF">NCTC10418_02320</name>
</gene>
<dbReference type="GO" id="GO:0003700">
    <property type="term" value="F:DNA-binding transcription factor activity"/>
    <property type="evidence" value="ECO:0007669"/>
    <property type="project" value="InterPro"/>
</dbReference>
<feature type="domain" description="HTH rpiR-type" evidence="1">
    <location>
        <begin position="1"/>
        <end position="64"/>
    </location>
</feature>
<dbReference type="EMBL" id="UFZQ01000001">
    <property type="protein sequence ID" value="STE84622.1"/>
    <property type="molecule type" value="Genomic_DNA"/>
</dbReference>
<evidence type="ECO:0000259" key="1">
    <source>
        <dbReference type="PROSITE" id="PS51071"/>
    </source>
</evidence>
<proteinExistence type="predicted"/>
<dbReference type="Proteomes" id="UP000255460">
    <property type="component" value="Unassembled WGS sequence"/>
</dbReference>
<organism evidence="2 3">
    <name type="scientific">Escherichia coli</name>
    <dbReference type="NCBI Taxonomy" id="562"/>
    <lineage>
        <taxon>Bacteria</taxon>
        <taxon>Pseudomonadati</taxon>
        <taxon>Pseudomonadota</taxon>
        <taxon>Gammaproteobacteria</taxon>
        <taxon>Enterobacterales</taxon>
        <taxon>Enterobacteriaceae</taxon>
        <taxon>Escherichia</taxon>
    </lineage>
</organism>
<accession>A0A376KQH5</accession>
<protein>
    <submittedName>
        <fullName evidence="2">RpiR-family transcriptional regulator</fullName>
    </submittedName>
</protein>
<dbReference type="Gene3D" id="1.10.10.10">
    <property type="entry name" value="Winged helix-like DNA-binding domain superfamily/Winged helix DNA-binding domain"/>
    <property type="match status" value="1"/>
</dbReference>
<evidence type="ECO:0000313" key="2">
    <source>
        <dbReference type="EMBL" id="STE84622.1"/>
    </source>
</evidence>
<sequence length="64" mass="7244">MLYLTKISNAGSEFTENEQKIADFLQANVSELQSVSSRQMAKQLGISPVEHSEICPKTRRARIY</sequence>
<reference evidence="2 3" key="1">
    <citation type="submission" date="2018-06" db="EMBL/GenBank/DDBJ databases">
        <authorList>
            <consortium name="Pathogen Informatics"/>
            <person name="Doyle S."/>
        </authorList>
    </citation>
    <scope>NUCLEOTIDE SEQUENCE [LARGE SCALE GENOMIC DNA]</scope>
    <source>
        <strain evidence="2 3">NCTC10418</strain>
    </source>
</reference>
<name>A0A376KQH5_ECOLX</name>
<dbReference type="InterPro" id="IPR036388">
    <property type="entry name" value="WH-like_DNA-bd_sf"/>
</dbReference>
<dbReference type="InterPro" id="IPR000281">
    <property type="entry name" value="HTH_RpiR"/>
</dbReference>
<dbReference type="Pfam" id="PF01418">
    <property type="entry name" value="HTH_6"/>
    <property type="match status" value="1"/>
</dbReference>
<dbReference type="AlphaFoldDB" id="A0A376KQH5"/>
<evidence type="ECO:0000313" key="3">
    <source>
        <dbReference type="Proteomes" id="UP000255460"/>
    </source>
</evidence>
<dbReference type="PROSITE" id="PS51071">
    <property type="entry name" value="HTH_RPIR"/>
    <property type="match status" value="1"/>
</dbReference>
<dbReference type="InterPro" id="IPR009057">
    <property type="entry name" value="Homeodomain-like_sf"/>
</dbReference>
<dbReference type="SUPFAM" id="SSF46689">
    <property type="entry name" value="Homeodomain-like"/>
    <property type="match status" value="1"/>
</dbReference>